<feature type="transmembrane region" description="Helical" evidence="5">
    <location>
        <begin position="120"/>
        <end position="138"/>
    </location>
</feature>
<keyword evidence="4 5" id="KW-0472">Membrane</keyword>
<proteinExistence type="predicted"/>
<feature type="transmembrane region" description="Helical" evidence="5">
    <location>
        <begin position="470"/>
        <end position="492"/>
    </location>
</feature>
<evidence type="ECO:0000256" key="3">
    <source>
        <dbReference type="ARBA" id="ARBA00022989"/>
    </source>
</evidence>
<comment type="subcellular location">
    <subcellularLocation>
        <location evidence="1">Membrane</location>
        <topology evidence="1">Multi-pass membrane protein</topology>
    </subcellularLocation>
</comment>
<evidence type="ECO:0000313" key="8">
    <source>
        <dbReference type="Proteomes" id="UP001295684"/>
    </source>
</evidence>
<keyword evidence="8" id="KW-1185">Reference proteome</keyword>
<dbReference type="Pfam" id="PF01925">
    <property type="entry name" value="TauE"/>
    <property type="match status" value="1"/>
</dbReference>
<keyword evidence="3 5" id="KW-1133">Transmembrane helix</keyword>
<feature type="transmembrane region" description="Helical" evidence="5">
    <location>
        <begin position="343"/>
        <end position="361"/>
    </location>
</feature>
<name>A0AAD1XDG4_EUPCR</name>
<dbReference type="PANTHER" id="PTHR14255:SF3">
    <property type="entry name" value="SULFITE EXPORTER TAUE_SAFE FAMILY PROTEIN 5-RELATED"/>
    <property type="match status" value="1"/>
</dbReference>
<reference evidence="7" key="1">
    <citation type="submission" date="2023-07" db="EMBL/GenBank/DDBJ databases">
        <authorList>
            <consortium name="AG Swart"/>
            <person name="Singh M."/>
            <person name="Singh A."/>
            <person name="Seah K."/>
            <person name="Emmerich C."/>
        </authorList>
    </citation>
    <scope>NUCLEOTIDE SEQUENCE</scope>
    <source>
        <strain evidence="7">DP1</strain>
    </source>
</reference>
<keyword evidence="2 5" id="KW-0812">Transmembrane</keyword>
<evidence type="ECO:0000313" key="7">
    <source>
        <dbReference type="EMBL" id="CAI2366581.1"/>
    </source>
</evidence>
<feature type="transmembrane region" description="Helical" evidence="5">
    <location>
        <begin position="224"/>
        <end position="245"/>
    </location>
</feature>
<dbReference type="GO" id="GO:0016020">
    <property type="term" value="C:membrane"/>
    <property type="evidence" value="ECO:0007669"/>
    <property type="project" value="UniProtKB-SubCell"/>
</dbReference>
<accession>A0AAD1XDG4</accession>
<dbReference type="Proteomes" id="UP001295684">
    <property type="component" value="Unassembled WGS sequence"/>
</dbReference>
<feature type="transmembrane region" description="Helical" evidence="5">
    <location>
        <begin position="439"/>
        <end position="458"/>
    </location>
</feature>
<feature type="transmembrane region" description="Helical" evidence="5">
    <location>
        <begin position="150"/>
        <end position="173"/>
    </location>
</feature>
<dbReference type="InterPro" id="IPR002781">
    <property type="entry name" value="TM_pro_TauE-like"/>
</dbReference>
<feature type="chain" id="PRO_5042138460" evidence="6">
    <location>
        <begin position="32"/>
        <end position="505"/>
    </location>
</feature>
<evidence type="ECO:0000256" key="4">
    <source>
        <dbReference type="ARBA" id="ARBA00023136"/>
    </source>
</evidence>
<evidence type="ECO:0000256" key="1">
    <source>
        <dbReference type="ARBA" id="ARBA00004141"/>
    </source>
</evidence>
<feature type="signal peptide" evidence="6">
    <location>
        <begin position="1"/>
        <end position="31"/>
    </location>
</feature>
<keyword evidence="6" id="KW-0732">Signal</keyword>
<dbReference type="GO" id="GO:0031464">
    <property type="term" value="C:Cul4A-RING E3 ubiquitin ligase complex"/>
    <property type="evidence" value="ECO:0007669"/>
    <property type="project" value="TreeGrafter"/>
</dbReference>
<feature type="transmembrane region" description="Helical" evidence="5">
    <location>
        <begin position="409"/>
        <end position="432"/>
    </location>
</feature>
<evidence type="ECO:0000256" key="5">
    <source>
        <dbReference type="SAM" id="Phobius"/>
    </source>
</evidence>
<evidence type="ECO:0000256" key="2">
    <source>
        <dbReference type="ARBA" id="ARBA00022692"/>
    </source>
</evidence>
<evidence type="ECO:0000256" key="6">
    <source>
        <dbReference type="SAM" id="SignalP"/>
    </source>
</evidence>
<dbReference type="GO" id="GO:0016567">
    <property type="term" value="P:protein ubiquitination"/>
    <property type="evidence" value="ECO:0007669"/>
    <property type="project" value="TreeGrafter"/>
</dbReference>
<dbReference type="EMBL" id="CAMPGE010007667">
    <property type="protein sequence ID" value="CAI2366581.1"/>
    <property type="molecule type" value="Genomic_DNA"/>
</dbReference>
<protein>
    <submittedName>
        <fullName evidence="7">Uncharacterized protein</fullName>
    </submittedName>
</protein>
<dbReference type="AlphaFoldDB" id="A0AAD1XDG4"/>
<gene>
    <name evidence="7" type="ORF">ECRASSUSDP1_LOCUS7854</name>
</gene>
<organism evidence="7 8">
    <name type="scientific">Euplotes crassus</name>
    <dbReference type="NCBI Taxonomy" id="5936"/>
    <lineage>
        <taxon>Eukaryota</taxon>
        <taxon>Sar</taxon>
        <taxon>Alveolata</taxon>
        <taxon>Ciliophora</taxon>
        <taxon>Intramacronucleata</taxon>
        <taxon>Spirotrichea</taxon>
        <taxon>Hypotrichia</taxon>
        <taxon>Euplotida</taxon>
        <taxon>Euplotidae</taxon>
        <taxon>Moneuplotes</taxon>
    </lineage>
</organism>
<dbReference type="PANTHER" id="PTHR14255">
    <property type="entry name" value="CEREBLON"/>
    <property type="match status" value="1"/>
</dbReference>
<comment type="caution">
    <text evidence="7">The sequence shown here is derived from an EMBL/GenBank/DDBJ whole genome shotgun (WGS) entry which is preliminary data.</text>
</comment>
<feature type="transmembrane region" description="Helical" evidence="5">
    <location>
        <begin position="193"/>
        <end position="217"/>
    </location>
</feature>
<feature type="transmembrane region" description="Helical" evidence="5">
    <location>
        <begin position="373"/>
        <end position="397"/>
    </location>
</feature>
<sequence length="505" mass="56202">MKKETLRLRKIQTTPFILVVVLLLITSLANSQNISEIEEQINFRLTNSSVNSSNSGIESLEYTKQSGGRLTSNSILQTHSTRGIQLKSQNNCSKCYPPFWGCEKGECVRQSVFSFNQLEIFGIFITIIIIAIMTAVNVGTEVLLIPVIKIFFYLNSIHAVALSQICTAVSSLIKLLMICKHKNPHKETAVIDYNIASIFLPSMFIGSNLGLVVTYFLPNFAGSTILLLTLLATVYRIFLNGLNLLDQSMTKKPNMEYTDMADCNRSHNSDEDLSFSVGEESEYEMTELANSDFCHRVNKEKLNISLSTIQESGSSGDGDFDLSPGGTLLQNENEYFLCNKFKLVLVTIVRLIFALVCLGSKDIMNWSKKTKEALMFYGALSGMLSTLTGMGGEIIFIPLLLSLGVRQNVSIATATLFGFFSSLSNAVLAVLFDEVYYDFAIWLLLWTNIGTLLGLFGLKNLIERISQTSTVIFMIVILLCIAICTIMVDDVVEIWKELTKLYAII</sequence>